<comment type="similarity">
    <text evidence="1">Belongs to the zinc-containing alcohol dehydrogenase family. Quinone oxidoreductase subfamily.</text>
</comment>
<dbReference type="InterPro" id="IPR020843">
    <property type="entry name" value="ER"/>
</dbReference>
<name>A0ABM0JRP1_APLCA</name>
<dbReference type="Proteomes" id="UP000694888">
    <property type="component" value="Unplaced"/>
</dbReference>
<organism evidence="4 5">
    <name type="scientific">Aplysia californica</name>
    <name type="common">California sea hare</name>
    <dbReference type="NCBI Taxonomy" id="6500"/>
    <lineage>
        <taxon>Eukaryota</taxon>
        <taxon>Metazoa</taxon>
        <taxon>Spiralia</taxon>
        <taxon>Lophotrochozoa</taxon>
        <taxon>Mollusca</taxon>
        <taxon>Gastropoda</taxon>
        <taxon>Heterobranchia</taxon>
        <taxon>Euthyneura</taxon>
        <taxon>Tectipleura</taxon>
        <taxon>Aplysiida</taxon>
        <taxon>Aplysioidea</taxon>
        <taxon>Aplysiidae</taxon>
        <taxon>Aplysia</taxon>
    </lineage>
</organism>
<dbReference type="SUPFAM" id="SSF50129">
    <property type="entry name" value="GroES-like"/>
    <property type="match status" value="1"/>
</dbReference>
<sequence>MYVLDYYILCNLDFFGFVLLVLWFRLLFSSLPTDTNIRRKVNTMASTEIPATQKQIVVKKLGVNFRDVTRIEEGPVPSPEKEQILVKNKYVGINASDINFTNGRYFDLQLPCAAGMEALGEVVRVGENSKFKVGQYVAYMNPGAFAEYTVAADAVSAHVPSLEAEQLAMFASGLAAAVALDKEADLKAGKTVLVTAAAGGAGQFAVQIAKLAGCHVIGTCSTERKVAFLSQLGCDRVVNYTKENLNLVLSSEYPQGIDVVFECVGKELFDAALKNLARLGRIVVIGQISCYPENEDKNTFEELKFESEVSIPLTLLVKSASLRGMILTDYFGEIQRYVDTLVGLREQGMIKAFADRGEDAPSGPFVGLEKIVDAVEYLYSRKSVGKVMVEL</sequence>
<keyword evidence="2" id="KW-1133">Transmembrane helix</keyword>
<dbReference type="InterPro" id="IPR051397">
    <property type="entry name" value="Zn-ADH-like_protein"/>
</dbReference>
<feature type="transmembrane region" description="Helical" evidence="2">
    <location>
        <begin position="6"/>
        <end position="28"/>
    </location>
</feature>
<evidence type="ECO:0000313" key="5">
    <source>
        <dbReference type="RefSeq" id="XP_005099985.2"/>
    </source>
</evidence>
<dbReference type="Pfam" id="PF08240">
    <property type="entry name" value="ADH_N"/>
    <property type="match status" value="1"/>
</dbReference>
<dbReference type="GeneID" id="101850252"/>
<dbReference type="Gene3D" id="3.90.180.10">
    <property type="entry name" value="Medium-chain alcohol dehydrogenases, catalytic domain"/>
    <property type="match status" value="1"/>
</dbReference>
<proteinExistence type="inferred from homology"/>
<dbReference type="Pfam" id="PF00107">
    <property type="entry name" value="ADH_zinc_N"/>
    <property type="match status" value="1"/>
</dbReference>
<gene>
    <name evidence="5" type="primary">LOC101850252</name>
</gene>
<feature type="domain" description="Enoyl reductase (ER)" evidence="3">
    <location>
        <begin position="64"/>
        <end position="389"/>
    </location>
</feature>
<dbReference type="InterPro" id="IPR013154">
    <property type="entry name" value="ADH-like_N"/>
</dbReference>
<evidence type="ECO:0000256" key="1">
    <source>
        <dbReference type="ARBA" id="ARBA00010371"/>
    </source>
</evidence>
<dbReference type="InterPro" id="IPR011032">
    <property type="entry name" value="GroES-like_sf"/>
</dbReference>
<dbReference type="InterPro" id="IPR002364">
    <property type="entry name" value="Quin_OxRdtase/zeta-crystal_CS"/>
</dbReference>
<dbReference type="SMART" id="SM00829">
    <property type="entry name" value="PKS_ER"/>
    <property type="match status" value="1"/>
</dbReference>
<reference evidence="5" key="1">
    <citation type="submission" date="2025-08" db="UniProtKB">
        <authorList>
            <consortium name="RefSeq"/>
        </authorList>
    </citation>
    <scope>IDENTIFICATION</scope>
</reference>
<dbReference type="InterPro" id="IPR036291">
    <property type="entry name" value="NAD(P)-bd_dom_sf"/>
</dbReference>
<evidence type="ECO:0000256" key="2">
    <source>
        <dbReference type="SAM" id="Phobius"/>
    </source>
</evidence>
<keyword evidence="2" id="KW-0472">Membrane</keyword>
<accession>A0ABM0JRP1</accession>
<dbReference type="Gene3D" id="3.40.50.720">
    <property type="entry name" value="NAD(P)-binding Rossmann-like Domain"/>
    <property type="match status" value="1"/>
</dbReference>
<keyword evidence="2" id="KW-0812">Transmembrane</keyword>
<dbReference type="PANTHER" id="PTHR43677">
    <property type="entry name" value="SHORT-CHAIN DEHYDROGENASE/REDUCTASE"/>
    <property type="match status" value="1"/>
</dbReference>
<dbReference type="PROSITE" id="PS01162">
    <property type="entry name" value="QOR_ZETA_CRYSTAL"/>
    <property type="match status" value="1"/>
</dbReference>
<keyword evidence="4" id="KW-1185">Reference proteome</keyword>
<evidence type="ECO:0000313" key="4">
    <source>
        <dbReference type="Proteomes" id="UP000694888"/>
    </source>
</evidence>
<evidence type="ECO:0000259" key="3">
    <source>
        <dbReference type="SMART" id="SM00829"/>
    </source>
</evidence>
<dbReference type="PANTHER" id="PTHR43677:SF3">
    <property type="entry name" value="PROSTAGLANDIN REDUCTASE 3"/>
    <property type="match status" value="1"/>
</dbReference>
<protein>
    <submittedName>
        <fullName evidence="5">Prostaglandin reductase-3</fullName>
    </submittedName>
</protein>
<dbReference type="SUPFAM" id="SSF51735">
    <property type="entry name" value="NAD(P)-binding Rossmann-fold domains"/>
    <property type="match status" value="1"/>
</dbReference>
<dbReference type="RefSeq" id="XP_005099985.2">
    <property type="nucleotide sequence ID" value="XM_005099928.3"/>
</dbReference>
<dbReference type="InterPro" id="IPR013149">
    <property type="entry name" value="ADH-like_C"/>
</dbReference>